<keyword evidence="4" id="KW-1185">Reference proteome</keyword>
<dbReference type="Proteomes" id="UP000664288">
    <property type="component" value="Unassembled WGS sequence"/>
</dbReference>
<keyword evidence="2" id="KW-1133">Transmembrane helix</keyword>
<keyword evidence="2" id="KW-0812">Transmembrane</keyword>
<keyword evidence="2" id="KW-0472">Membrane</keyword>
<dbReference type="SUPFAM" id="SSF52096">
    <property type="entry name" value="ClpP/crotonase"/>
    <property type="match status" value="1"/>
</dbReference>
<dbReference type="RefSeq" id="WP_207348772.1">
    <property type="nucleotide sequence ID" value="NZ_JAFMPY010000001.1"/>
</dbReference>
<gene>
    <name evidence="3" type="ORF">J1C47_00590</name>
</gene>
<name>A0ABS3IYY2_9HYPH</name>
<evidence type="ECO:0000313" key="3">
    <source>
        <dbReference type="EMBL" id="MBO0902125.1"/>
    </source>
</evidence>
<dbReference type="EMBL" id="JAFMPY010000001">
    <property type="protein sequence ID" value="MBO0902125.1"/>
    <property type="molecule type" value="Genomic_DNA"/>
</dbReference>
<comment type="caution">
    <text evidence="3">The sequence shown here is derived from an EMBL/GenBank/DDBJ whole genome shotgun (WGS) entry which is preliminary data.</text>
</comment>
<protein>
    <recommendedName>
        <fullName evidence="5">ATP-dependent Clp protease proteolytic subunit</fullName>
    </recommendedName>
</protein>
<organism evidence="3 4">
    <name type="scientific">Jiella sonneratiae</name>
    <dbReference type="NCBI Taxonomy" id="2816856"/>
    <lineage>
        <taxon>Bacteria</taxon>
        <taxon>Pseudomonadati</taxon>
        <taxon>Pseudomonadota</taxon>
        <taxon>Alphaproteobacteria</taxon>
        <taxon>Hyphomicrobiales</taxon>
        <taxon>Aurantimonadaceae</taxon>
        <taxon>Jiella</taxon>
    </lineage>
</organism>
<sequence>MIGEEAPPGRIERLFVALPEGSLLRLVFLALVGVAVALVALDFETMLDASAERARLSRTEPLPLRPPKPGDQIRPYLPKTMPVGPDRGVPTLPGYDGPVEGEALAAPMRFFVGPGGEASAIGRIEPGTAEALREFLAEPQAREVTTLYLHSPGGSVADAIAMARDLRSQKISTRVPDDGYCASACPLVLAGGLTRRAGAGSWVGVHQVYAVSGDEPGLLSTVDRSIAEIQATTAACQTLLAEMGVDPALWIKAMETPSASLYVLTPEELRHYRLVRPLPDGAGFIGPPAPSYPDIPAVETAGTDKKEPPADDAPGDAAPDPPA</sequence>
<feature type="region of interest" description="Disordered" evidence="1">
    <location>
        <begin position="59"/>
        <end position="86"/>
    </location>
</feature>
<reference evidence="3 4" key="1">
    <citation type="submission" date="2021-03" db="EMBL/GenBank/DDBJ databases">
        <title>Whole genome sequence of Jiella sp. MQZ13P-4.</title>
        <authorList>
            <person name="Tuo L."/>
        </authorList>
    </citation>
    <scope>NUCLEOTIDE SEQUENCE [LARGE SCALE GENOMIC DNA]</scope>
    <source>
        <strain evidence="3 4">MQZ13P-4</strain>
    </source>
</reference>
<evidence type="ECO:0008006" key="5">
    <source>
        <dbReference type="Google" id="ProtNLM"/>
    </source>
</evidence>
<evidence type="ECO:0000256" key="1">
    <source>
        <dbReference type="SAM" id="MobiDB-lite"/>
    </source>
</evidence>
<evidence type="ECO:0000256" key="2">
    <source>
        <dbReference type="SAM" id="Phobius"/>
    </source>
</evidence>
<dbReference type="Gene3D" id="3.90.226.10">
    <property type="entry name" value="2-enoyl-CoA Hydratase, Chain A, domain 1"/>
    <property type="match status" value="1"/>
</dbReference>
<proteinExistence type="predicted"/>
<dbReference type="InterPro" id="IPR029045">
    <property type="entry name" value="ClpP/crotonase-like_dom_sf"/>
</dbReference>
<feature type="region of interest" description="Disordered" evidence="1">
    <location>
        <begin position="285"/>
        <end position="323"/>
    </location>
</feature>
<evidence type="ECO:0000313" key="4">
    <source>
        <dbReference type="Proteomes" id="UP000664288"/>
    </source>
</evidence>
<feature type="transmembrane region" description="Helical" evidence="2">
    <location>
        <begin position="23"/>
        <end position="43"/>
    </location>
</feature>
<accession>A0ABS3IYY2</accession>